<evidence type="ECO:0000256" key="1">
    <source>
        <dbReference type="ARBA" id="ARBA00022679"/>
    </source>
</evidence>
<dbReference type="Proteomes" id="UP001138540">
    <property type="component" value="Unassembled WGS sequence"/>
</dbReference>
<dbReference type="PROSITE" id="PS51186">
    <property type="entry name" value="GNAT"/>
    <property type="match status" value="1"/>
</dbReference>
<accession>A0ABR6NFP8</accession>
<organism evidence="4 5">
    <name type="scientific">Sphingobium lignivorans</name>
    <dbReference type="NCBI Taxonomy" id="2735886"/>
    <lineage>
        <taxon>Bacteria</taxon>
        <taxon>Pseudomonadati</taxon>
        <taxon>Pseudomonadota</taxon>
        <taxon>Alphaproteobacteria</taxon>
        <taxon>Sphingomonadales</taxon>
        <taxon>Sphingomonadaceae</taxon>
        <taxon>Sphingobium</taxon>
    </lineage>
</organism>
<name>A0ABR6NFP8_9SPHN</name>
<keyword evidence="2" id="KW-0012">Acyltransferase</keyword>
<dbReference type="InterPro" id="IPR000182">
    <property type="entry name" value="GNAT_dom"/>
</dbReference>
<keyword evidence="1" id="KW-0808">Transferase</keyword>
<proteinExistence type="predicted"/>
<evidence type="ECO:0000259" key="3">
    <source>
        <dbReference type="PROSITE" id="PS51186"/>
    </source>
</evidence>
<evidence type="ECO:0000256" key="2">
    <source>
        <dbReference type="ARBA" id="ARBA00023315"/>
    </source>
</evidence>
<evidence type="ECO:0000313" key="4">
    <source>
        <dbReference type="EMBL" id="MBB5986086.1"/>
    </source>
</evidence>
<feature type="domain" description="N-acetyltransferase" evidence="3">
    <location>
        <begin position="88"/>
        <end position="228"/>
    </location>
</feature>
<dbReference type="SUPFAM" id="SSF55729">
    <property type="entry name" value="Acyl-CoA N-acyltransferases (Nat)"/>
    <property type="match status" value="1"/>
</dbReference>
<dbReference type="CDD" id="cd04301">
    <property type="entry name" value="NAT_SF"/>
    <property type="match status" value="1"/>
</dbReference>
<dbReference type="InterPro" id="IPR050832">
    <property type="entry name" value="Bact_Acetyltransf"/>
</dbReference>
<protein>
    <submittedName>
        <fullName evidence="4">GNAT family acetyltransferase</fullName>
    </submittedName>
</protein>
<dbReference type="PANTHER" id="PTHR43877">
    <property type="entry name" value="AMINOALKYLPHOSPHONATE N-ACETYLTRANSFERASE-RELATED-RELATED"/>
    <property type="match status" value="1"/>
</dbReference>
<gene>
    <name evidence="4" type="ORF">HNP60_002060</name>
</gene>
<sequence length="228" mass="24477">MADSPLDRPVWNALTGLQAHHARRNDHAVRFLPDIGPLAAMRTFDEAGLAAIAALAAPGELLAMIERDSVPHPPGTVLERMSAAVQMVALDPPPPVDDPRIIALGEADATEMRALAELTQPGPFAARTHVLGRFWGVREEGGRLIAMAGERMRLQGHGEVSAVCVHPDAQGRGLGMLMSRTAMASLAAQGLRPFLHCYADNVAAIATYRRCGLQVAREMVITMFRKPA</sequence>
<comment type="caution">
    <text evidence="4">The sequence shown here is derived from an EMBL/GenBank/DDBJ whole genome shotgun (WGS) entry which is preliminary data.</text>
</comment>
<dbReference type="Pfam" id="PF00583">
    <property type="entry name" value="Acetyltransf_1"/>
    <property type="match status" value="1"/>
</dbReference>
<dbReference type="RefSeq" id="WP_184153260.1">
    <property type="nucleotide sequence ID" value="NZ_JACHKA010000001.1"/>
</dbReference>
<reference evidence="4 5" key="1">
    <citation type="submission" date="2020-08" db="EMBL/GenBank/DDBJ databases">
        <title>Exploring microbial biodiversity for novel pathways involved in the catabolism of aromatic compounds derived from lignin.</title>
        <authorList>
            <person name="Elkins J."/>
        </authorList>
    </citation>
    <scope>NUCLEOTIDE SEQUENCE [LARGE SCALE GENOMIC DNA]</scope>
    <source>
        <strain evidence="4 5">B1D3A</strain>
    </source>
</reference>
<dbReference type="Gene3D" id="3.40.630.30">
    <property type="match status" value="1"/>
</dbReference>
<dbReference type="InterPro" id="IPR016181">
    <property type="entry name" value="Acyl_CoA_acyltransferase"/>
</dbReference>
<keyword evidence="5" id="KW-1185">Reference proteome</keyword>
<dbReference type="EMBL" id="JACHKA010000001">
    <property type="protein sequence ID" value="MBB5986086.1"/>
    <property type="molecule type" value="Genomic_DNA"/>
</dbReference>
<evidence type="ECO:0000313" key="5">
    <source>
        <dbReference type="Proteomes" id="UP001138540"/>
    </source>
</evidence>